<name>A0A7M4DEG0_9MICO</name>
<reference evidence="2 3" key="1">
    <citation type="submission" date="2019-11" db="EMBL/GenBank/DDBJ databases">
        <authorList>
            <person name="Criscuolo A."/>
        </authorList>
    </citation>
    <scope>NUCLEOTIDE SEQUENCE [LARGE SCALE GENOMIC DNA]</scope>
    <source>
        <strain evidence="2">CIP111667</strain>
    </source>
</reference>
<evidence type="ECO:0000313" key="3">
    <source>
        <dbReference type="Proteomes" id="UP000419743"/>
    </source>
</evidence>
<evidence type="ECO:0000313" key="2">
    <source>
        <dbReference type="EMBL" id="VZO35275.1"/>
    </source>
</evidence>
<feature type="region of interest" description="Disordered" evidence="1">
    <location>
        <begin position="1"/>
        <end position="27"/>
    </location>
</feature>
<protein>
    <submittedName>
        <fullName evidence="2">Uncharacterized protein</fullName>
    </submittedName>
</protein>
<dbReference type="Proteomes" id="UP000419743">
    <property type="component" value="Unassembled WGS sequence"/>
</dbReference>
<keyword evidence="3" id="KW-1185">Reference proteome</keyword>
<proteinExistence type="predicted"/>
<dbReference type="AlphaFoldDB" id="A0A7M4DEG0"/>
<gene>
    <name evidence="2" type="ORF">HALOF300_00500</name>
</gene>
<accession>A0A7M4DEG0</accession>
<feature type="compositionally biased region" description="Low complexity" evidence="1">
    <location>
        <begin position="16"/>
        <end position="27"/>
    </location>
</feature>
<sequence length="328" mass="35762">MRVSSTPPTCGPSPRAGSSSGSASGIKSADAGVWLPSVPGSHGCAVAEPKLLPRRGSYGPSVPGSALRTDRGPSWPRGVRIRVSPIPHLLRPGLTGIRTVGAAGCATEPCAVDNGSPRRPSLQGHHCLSSTAYRPAERLTRPVVRPLRLNSATSAPARLPRQLAWDHSRRVALDLEPASGELVLLLCDRVGELDGVISSQVTDRSQGVHPPFFYPQLTHRLLHRFTCGFVSCAHSCGTNLWISPCPGRASWRTSEFPEHRPPNPFDRTTVIDAATAERPVRHRLVTLSSPTRFRCVARWLHKRHLRKRRRYTHLCTRSVDSAVDTMDP</sequence>
<comment type="caution">
    <text evidence="2">The sequence shown here is derived from an EMBL/GenBank/DDBJ whole genome shotgun (WGS) entry which is preliminary data.</text>
</comment>
<evidence type="ECO:0000256" key="1">
    <source>
        <dbReference type="SAM" id="MobiDB-lite"/>
    </source>
</evidence>
<organism evidence="2 3">
    <name type="scientific">Occultella aeris</name>
    <dbReference type="NCBI Taxonomy" id="2761496"/>
    <lineage>
        <taxon>Bacteria</taxon>
        <taxon>Bacillati</taxon>
        <taxon>Actinomycetota</taxon>
        <taxon>Actinomycetes</taxon>
        <taxon>Micrococcales</taxon>
        <taxon>Ruaniaceae</taxon>
        <taxon>Occultella</taxon>
    </lineage>
</organism>
<dbReference type="EMBL" id="CACRYJ010000006">
    <property type="protein sequence ID" value="VZO35275.1"/>
    <property type="molecule type" value="Genomic_DNA"/>
</dbReference>